<dbReference type="Gene3D" id="2.40.420.20">
    <property type="match status" value="1"/>
</dbReference>
<dbReference type="InterPro" id="IPR058625">
    <property type="entry name" value="MdtA-like_BSH"/>
</dbReference>
<dbReference type="OrthoDB" id="9800613at2"/>
<dbReference type="Gene3D" id="2.40.50.100">
    <property type="match status" value="1"/>
</dbReference>
<dbReference type="PANTHER" id="PTHR30158:SF24">
    <property type="entry name" value="HLYD FAMILY SECRETION PROTEIN"/>
    <property type="match status" value="1"/>
</dbReference>
<evidence type="ECO:0000313" key="8">
    <source>
        <dbReference type="EMBL" id="STX29243.1"/>
    </source>
</evidence>
<feature type="domain" description="Multidrug resistance protein MdtA-like barrel-sandwich hybrid" evidence="5">
    <location>
        <begin position="67"/>
        <end position="208"/>
    </location>
</feature>
<name>A0A378I2M2_9GAMM</name>
<evidence type="ECO:0000259" key="7">
    <source>
        <dbReference type="Pfam" id="PF25967"/>
    </source>
</evidence>
<proteinExistence type="inferred from homology"/>
<comment type="subcellular location">
    <subcellularLocation>
        <location evidence="1">Cell inner membrane</location>
        <topology evidence="1">Lipid-anchor</topology>
    </subcellularLocation>
</comment>
<feature type="domain" description="Multidrug resistance protein MdtA-like C-terminal permuted SH3" evidence="7">
    <location>
        <begin position="309"/>
        <end position="367"/>
    </location>
</feature>
<evidence type="ECO:0000256" key="2">
    <source>
        <dbReference type="ARBA" id="ARBA00009477"/>
    </source>
</evidence>
<protein>
    <submittedName>
        <fullName evidence="8">RND multidrug efflux membrane fusion protein</fullName>
    </submittedName>
</protein>
<dbReference type="GO" id="GO:0030313">
    <property type="term" value="C:cell envelope"/>
    <property type="evidence" value="ECO:0007669"/>
    <property type="project" value="UniProtKB-SubCell"/>
</dbReference>
<evidence type="ECO:0000256" key="3">
    <source>
        <dbReference type="SAM" id="Phobius"/>
    </source>
</evidence>
<keyword evidence="9" id="KW-1185">Reference proteome</keyword>
<dbReference type="AlphaFoldDB" id="A0A378I2M2"/>
<dbReference type="PANTHER" id="PTHR30158">
    <property type="entry name" value="ACRA/E-RELATED COMPONENT OF DRUG EFFLUX TRANSPORTER"/>
    <property type="match status" value="1"/>
</dbReference>
<keyword evidence="3" id="KW-0812">Transmembrane</keyword>
<dbReference type="InterPro" id="IPR058624">
    <property type="entry name" value="MdtA-like_HH"/>
</dbReference>
<dbReference type="Pfam" id="PF25944">
    <property type="entry name" value="Beta-barrel_RND"/>
    <property type="match status" value="1"/>
</dbReference>
<evidence type="ECO:0000313" key="9">
    <source>
        <dbReference type="Proteomes" id="UP000254968"/>
    </source>
</evidence>
<dbReference type="Proteomes" id="UP000254968">
    <property type="component" value="Unassembled WGS sequence"/>
</dbReference>
<keyword evidence="3" id="KW-0472">Membrane</keyword>
<dbReference type="GO" id="GO:0022857">
    <property type="term" value="F:transmembrane transporter activity"/>
    <property type="evidence" value="ECO:0007669"/>
    <property type="project" value="InterPro"/>
</dbReference>
<reference evidence="8 9" key="1">
    <citation type="submission" date="2018-06" db="EMBL/GenBank/DDBJ databases">
        <authorList>
            <consortium name="Pathogen Informatics"/>
            <person name="Doyle S."/>
        </authorList>
    </citation>
    <scope>NUCLEOTIDE SEQUENCE [LARGE SCALE GENOMIC DNA]</scope>
    <source>
        <strain evidence="8 9">NCTC13315</strain>
    </source>
</reference>
<dbReference type="RefSeq" id="WP_115302931.1">
    <property type="nucleotide sequence ID" value="NZ_CAAAHO010000007.1"/>
</dbReference>
<evidence type="ECO:0000259" key="6">
    <source>
        <dbReference type="Pfam" id="PF25944"/>
    </source>
</evidence>
<dbReference type="Pfam" id="PF25917">
    <property type="entry name" value="BSH_RND"/>
    <property type="match status" value="1"/>
</dbReference>
<dbReference type="GO" id="GO:0046677">
    <property type="term" value="P:response to antibiotic"/>
    <property type="evidence" value="ECO:0007669"/>
    <property type="project" value="TreeGrafter"/>
</dbReference>
<sequence>MNNKQYVKIIKITIVILILLLLFYLFMHRTPKQITALPAPIVVVQKPTSVKLGNYITQTGNTIAYNAVNLVARVEGYLQQIEFQDGSFVKKGQGLFVIEPEPYLDKVKEAEAVLAAQKANYDYASAEYARQKQMYRENATSLKNVEKWSAKTDEAKAGIAKAQASLNIAQINYSYTHVLAPFDGRIGRHLVDIGNLVGHGEATKLATIEQIDPIYVYINLNELDLIKLRKAARARGINASKINTIPVYVAMQSDTDFPYKGQLDFVNTSLNASTGTMQFRAIIPNKSFGLVPGLFVKIRIPVAEPTQHLTVPDTAIQYDQIGAYVLVVGKNNYVLIKRVVLGPLENGRQAITKGIGAYDQIVINGLQNAVPGQQVTPKLEATM</sequence>
<comment type="similarity">
    <text evidence="2">Belongs to the membrane fusion protein (MFP) (TC 8.A.1) family.</text>
</comment>
<dbReference type="EMBL" id="UGNV01000001">
    <property type="protein sequence ID" value="STX29243.1"/>
    <property type="molecule type" value="Genomic_DNA"/>
</dbReference>
<dbReference type="InterPro" id="IPR006143">
    <property type="entry name" value="RND_pump_MFP"/>
</dbReference>
<dbReference type="GO" id="GO:0005886">
    <property type="term" value="C:plasma membrane"/>
    <property type="evidence" value="ECO:0007669"/>
    <property type="project" value="TreeGrafter"/>
</dbReference>
<organism evidence="8 9">
    <name type="scientific">Legionella beliardensis</name>
    <dbReference type="NCBI Taxonomy" id="91822"/>
    <lineage>
        <taxon>Bacteria</taxon>
        <taxon>Pseudomonadati</taxon>
        <taxon>Pseudomonadota</taxon>
        <taxon>Gammaproteobacteria</taxon>
        <taxon>Legionellales</taxon>
        <taxon>Legionellaceae</taxon>
        <taxon>Legionella</taxon>
    </lineage>
</organism>
<dbReference type="Gene3D" id="1.10.287.470">
    <property type="entry name" value="Helix hairpin bin"/>
    <property type="match status" value="1"/>
</dbReference>
<gene>
    <name evidence="8" type="primary">bepF_1</name>
    <name evidence="8" type="ORF">NCTC13315_01781</name>
</gene>
<dbReference type="Pfam" id="PF25967">
    <property type="entry name" value="RND-MFP_C"/>
    <property type="match status" value="1"/>
</dbReference>
<dbReference type="Pfam" id="PF25876">
    <property type="entry name" value="HH_MFP_RND"/>
    <property type="match status" value="1"/>
</dbReference>
<evidence type="ECO:0000259" key="5">
    <source>
        <dbReference type="Pfam" id="PF25917"/>
    </source>
</evidence>
<dbReference type="InterPro" id="IPR058627">
    <property type="entry name" value="MdtA-like_C"/>
</dbReference>
<dbReference type="Gene3D" id="2.40.30.170">
    <property type="match status" value="1"/>
</dbReference>
<dbReference type="NCBIfam" id="TIGR01730">
    <property type="entry name" value="RND_mfp"/>
    <property type="match status" value="1"/>
</dbReference>
<feature type="domain" description="Multidrug resistance protein MdtA-like alpha-helical hairpin" evidence="4">
    <location>
        <begin position="108"/>
        <end position="176"/>
    </location>
</feature>
<accession>A0A378I2M2</accession>
<evidence type="ECO:0000259" key="4">
    <source>
        <dbReference type="Pfam" id="PF25876"/>
    </source>
</evidence>
<evidence type="ECO:0000256" key="1">
    <source>
        <dbReference type="ARBA" id="ARBA00004519"/>
    </source>
</evidence>
<feature type="transmembrane region" description="Helical" evidence="3">
    <location>
        <begin position="6"/>
        <end position="27"/>
    </location>
</feature>
<feature type="domain" description="Multidrug resistance protein MdtA-like beta-barrel" evidence="6">
    <location>
        <begin position="213"/>
        <end position="303"/>
    </location>
</feature>
<dbReference type="InterPro" id="IPR058626">
    <property type="entry name" value="MdtA-like_b-barrel"/>
</dbReference>
<keyword evidence="3" id="KW-1133">Transmembrane helix</keyword>
<dbReference type="SUPFAM" id="SSF111369">
    <property type="entry name" value="HlyD-like secretion proteins"/>
    <property type="match status" value="1"/>
</dbReference>